<dbReference type="Proteomes" id="UP000676169">
    <property type="component" value="Chromosome"/>
</dbReference>
<organism evidence="2 3">
    <name type="scientific">Luteolibacter ambystomatis</name>
    <dbReference type="NCBI Taxonomy" id="2824561"/>
    <lineage>
        <taxon>Bacteria</taxon>
        <taxon>Pseudomonadati</taxon>
        <taxon>Verrucomicrobiota</taxon>
        <taxon>Verrucomicrobiia</taxon>
        <taxon>Verrucomicrobiales</taxon>
        <taxon>Verrucomicrobiaceae</taxon>
        <taxon>Luteolibacter</taxon>
    </lineage>
</organism>
<reference evidence="2" key="1">
    <citation type="submission" date="2021-04" db="EMBL/GenBank/DDBJ databases">
        <title>Luteolibacter sp. 32A isolated from the skin of an Anderson's salamander (Ambystoma andersonii).</title>
        <authorList>
            <person name="Spergser J."/>
            <person name="Busse H.-J."/>
        </authorList>
    </citation>
    <scope>NUCLEOTIDE SEQUENCE</scope>
    <source>
        <strain evidence="2">32A</strain>
    </source>
</reference>
<dbReference type="EMBL" id="CP073100">
    <property type="protein sequence ID" value="QUE50749.1"/>
    <property type="molecule type" value="Genomic_DNA"/>
</dbReference>
<gene>
    <name evidence="2" type="ORF">KBB96_18040</name>
</gene>
<keyword evidence="3" id="KW-1185">Reference proteome</keyword>
<evidence type="ECO:0000313" key="2">
    <source>
        <dbReference type="EMBL" id="QUE50749.1"/>
    </source>
</evidence>
<evidence type="ECO:0000256" key="1">
    <source>
        <dbReference type="SAM" id="MobiDB-lite"/>
    </source>
</evidence>
<proteinExistence type="predicted"/>
<accession>A0A975G7H3</accession>
<feature type="region of interest" description="Disordered" evidence="1">
    <location>
        <begin position="117"/>
        <end position="184"/>
    </location>
</feature>
<name>A0A975G7H3_9BACT</name>
<dbReference type="KEGG" id="lamb:KBB96_18040"/>
<protein>
    <submittedName>
        <fullName evidence="2">Uncharacterized protein</fullName>
    </submittedName>
</protein>
<evidence type="ECO:0000313" key="3">
    <source>
        <dbReference type="Proteomes" id="UP000676169"/>
    </source>
</evidence>
<dbReference type="AlphaFoldDB" id="A0A975G7H3"/>
<dbReference type="RefSeq" id="WP_211630888.1">
    <property type="nucleotide sequence ID" value="NZ_CP073100.1"/>
</dbReference>
<sequence>MKRIEPPLVITKPCSANWDAMDGDERKRFCAQCGKHVFNLSAMTEREATDFAQETQGRECVAYVQADEGRIHSPNLFERKLLWLSARIPRIAAAMALVLPATLVSCMGRAVAGKVTAPPEQKQKGEVHRVVPGMPAAPKPSSVKTNAETEKPPADPFATGTSNSQGLFLGMPSPPAANKGAVIR</sequence>